<comment type="catalytic activity">
    <reaction evidence="1 9">
        <text>Random hydrolysis of (1-&gt;4)-linkages between N-acetyl-beta-D-glucosamine and D-glucuronate residues in hyaluronate.</text>
        <dbReference type="EC" id="3.2.1.35"/>
    </reaction>
</comment>
<dbReference type="AlphaFoldDB" id="A0ABD0Y808"/>
<accession>A0ABD0Y808</accession>
<gene>
    <name evidence="11" type="ORF">UPYG_G00012590</name>
</gene>
<evidence type="ECO:0000256" key="5">
    <source>
        <dbReference type="ARBA" id="ARBA00023295"/>
    </source>
</evidence>
<dbReference type="EMBL" id="JAGEUA010000001">
    <property type="protein sequence ID" value="KAL1021382.1"/>
    <property type="molecule type" value="Genomic_DNA"/>
</dbReference>
<evidence type="ECO:0000256" key="8">
    <source>
        <dbReference type="PIRSR" id="PIRSR038193-3"/>
    </source>
</evidence>
<dbReference type="PIRSF" id="PIRSF038193">
    <property type="entry name" value="Hyaluronidase"/>
    <property type="match status" value="1"/>
</dbReference>
<dbReference type="GO" id="GO:0005975">
    <property type="term" value="P:carbohydrate metabolic process"/>
    <property type="evidence" value="ECO:0007669"/>
    <property type="project" value="UniProtKB-UniRule"/>
</dbReference>
<feature type="disulfide bond" evidence="8">
    <location>
        <begin position="218"/>
        <end position="233"/>
    </location>
</feature>
<dbReference type="Gene3D" id="3.20.20.70">
    <property type="entry name" value="Aldolase class I"/>
    <property type="match status" value="1"/>
</dbReference>
<keyword evidence="12" id="KW-1185">Reference proteome</keyword>
<dbReference type="PANTHER" id="PTHR11769:SF19">
    <property type="entry name" value="HYALURONIDASE-3"/>
    <property type="match status" value="1"/>
</dbReference>
<dbReference type="InterPro" id="IPR018155">
    <property type="entry name" value="Hyaluronidase"/>
</dbReference>
<evidence type="ECO:0000256" key="1">
    <source>
        <dbReference type="ARBA" id="ARBA00000251"/>
    </source>
</evidence>
<dbReference type="GO" id="GO:0004415">
    <property type="term" value="F:hyalurononglucosaminidase activity"/>
    <property type="evidence" value="ECO:0007669"/>
    <property type="project" value="UniProtKB-UniRule"/>
</dbReference>
<keyword evidence="4 8" id="KW-1015">Disulfide bond</keyword>
<evidence type="ECO:0000256" key="10">
    <source>
        <dbReference type="SAM" id="SignalP"/>
    </source>
</evidence>
<dbReference type="EC" id="3.2.1.35" evidence="9"/>
<evidence type="ECO:0000256" key="7">
    <source>
        <dbReference type="PIRSR" id="PIRSR038193-1"/>
    </source>
</evidence>
<keyword evidence="3 9" id="KW-0378">Hydrolase</keyword>
<keyword evidence="10" id="KW-0732">Signal</keyword>
<feature type="disulfide bond" evidence="8">
    <location>
        <begin position="378"/>
        <end position="421"/>
    </location>
</feature>
<dbReference type="PRINTS" id="PR00846">
    <property type="entry name" value="GLHYDRLASE56"/>
</dbReference>
<evidence type="ECO:0000256" key="9">
    <source>
        <dbReference type="RuleBase" id="RU610713"/>
    </source>
</evidence>
<dbReference type="PANTHER" id="PTHR11769">
    <property type="entry name" value="HYALURONIDASE"/>
    <property type="match status" value="1"/>
</dbReference>
<feature type="disulfide bond" evidence="8">
    <location>
        <begin position="373"/>
        <end position="384"/>
    </location>
</feature>
<protein>
    <recommendedName>
        <fullName evidence="9">Hyaluronidase</fullName>
        <ecNumber evidence="9">3.2.1.35</ecNumber>
    </recommendedName>
</protein>
<evidence type="ECO:0000256" key="6">
    <source>
        <dbReference type="PIRNR" id="PIRNR038193"/>
    </source>
</evidence>
<dbReference type="InterPro" id="IPR017853">
    <property type="entry name" value="GH"/>
</dbReference>
<evidence type="ECO:0000313" key="12">
    <source>
        <dbReference type="Proteomes" id="UP001557470"/>
    </source>
</evidence>
<feature type="signal peptide" evidence="10">
    <location>
        <begin position="1"/>
        <end position="21"/>
    </location>
</feature>
<keyword evidence="5 9" id="KW-0326">Glycosidase</keyword>
<sequence length="442" mass="50257">MALYIISVSILLSTFLVTALGDASYSDPGLSLSAAKSIVPARPFTVVWNMPTLRCEERYGIHLDLDAFDILENHDHSFKGQKMSIFYRNQLGLYPYISQEGQQVNGGVPQKGDLKAHLALAQTQISALLRPGFKGLASIDWEDWRPLWVRDFGMKLSYKRLSKSLVRQVHPELTKQEVNALARKEFERGARAFMSETLQLGVRLRPMGLWGFYGYPECFNNHLKQKGLYTGHCHPKTKQKNDQLTWMWRQSNALYPSIYLPLSLAGSSDARLLVKYRLLEALRVAKQYPVSTKHATPVLPYARLAFAHTLHFLNRTDLEHTLGESAALGAAGVVLWGEMSFSESKDQCEKLRDFVHSELGQYIKFLKSGVQQCSEERCHGNGRCARRDPYANHLFSLSDSFNNVLPDPSHDHRHLRVNFLCQCYQGWGGKDCQEKIHLITNN</sequence>
<name>A0ABD0Y808_UMBPY</name>
<evidence type="ECO:0000256" key="2">
    <source>
        <dbReference type="ARBA" id="ARBA00008871"/>
    </source>
</evidence>
<feature type="disulfide bond" evidence="8">
    <location>
        <begin position="423"/>
        <end position="432"/>
    </location>
</feature>
<dbReference type="Pfam" id="PF01630">
    <property type="entry name" value="Glyco_hydro_56"/>
    <property type="match status" value="1"/>
</dbReference>
<feature type="disulfide bond" evidence="8">
    <location>
        <begin position="55"/>
        <end position="348"/>
    </location>
</feature>
<comment type="caution">
    <text evidence="11">The sequence shown here is derived from an EMBL/GenBank/DDBJ whole genome shotgun (WGS) entry which is preliminary data.</text>
</comment>
<evidence type="ECO:0000256" key="3">
    <source>
        <dbReference type="ARBA" id="ARBA00022801"/>
    </source>
</evidence>
<feature type="active site" description="Proton donor" evidence="7">
    <location>
        <position position="142"/>
    </location>
</feature>
<feature type="chain" id="PRO_5044743418" description="Hyaluronidase" evidence="10">
    <location>
        <begin position="22"/>
        <end position="442"/>
    </location>
</feature>
<evidence type="ECO:0000256" key="4">
    <source>
        <dbReference type="ARBA" id="ARBA00023157"/>
    </source>
</evidence>
<organism evidence="11 12">
    <name type="scientific">Umbra pygmaea</name>
    <name type="common">Eastern mudminnow</name>
    <dbReference type="NCBI Taxonomy" id="75934"/>
    <lineage>
        <taxon>Eukaryota</taxon>
        <taxon>Metazoa</taxon>
        <taxon>Chordata</taxon>
        <taxon>Craniata</taxon>
        <taxon>Vertebrata</taxon>
        <taxon>Euteleostomi</taxon>
        <taxon>Actinopterygii</taxon>
        <taxon>Neopterygii</taxon>
        <taxon>Teleostei</taxon>
        <taxon>Protacanthopterygii</taxon>
        <taxon>Esociformes</taxon>
        <taxon>Umbridae</taxon>
        <taxon>Umbra</taxon>
    </lineage>
</organism>
<dbReference type="InterPro" id="IPR013785">
    <property type="entry name" value="Aldolase_TIM"/>
</dbReference>
<proteinExistence type="inferred from homology"/>
<comment type="similarity">
    <text evidence="2 6 9">Belongs to the glycosyl hydrolase 56 family.</text>
</comment>
<dbReference type="FunFam" id="3.20.20.70:FF:000065">
    <property type="entry name" value="Hyaluronidase"/>
    <property type="match status" value="1"/>
</dbReference>
<evidence type="ECO:0000313" key="11">
    <source>
        <dbReference type="EMBL" id="KAL1021382.1"/>
    </source>
</evidence>
<dbReference type="Proteomes" id="UP001557470">
    <property type="component" value="Unassembled WGS sequence"/>
</dbReference>
<dbReference type="SUPFAM" id="SSF51445">
    <property type="entry name" value="(Trans)glycosidases"/>
    <property type="match status" value="1"/>
</dbReference>
<reference evidence="11 12" key="1">
    <citation type="submission" date="2024-06" db="EMBL/GenBank/DDBJ databases">
        <authorList>
            <person name="Pan Q."/>
            <person name="Wen M."/>
            <person name="Jouanno E."/>
            <person name="Zahm M."/>
            <person name="Klopp C."/>
            <person name="Cabau C."/>
            <person name="Louis A."/>
            <person name="Berthelot C."/>
            <person name="Parey E."/>
            <person name="Roest Crollius H."/>
            <person name="Montfort J."/>
            <person name="Robinson-Rechavi M."/>
            <person name="Bouchez O."/>
            <person name="Lampietro C."/>
            <person name="Lopez Roques C."/>
            <person name="Donnadieu C."/>
            <person name="Postlethwait J."/>
            <person name="Bobe J."/>
            <person name="Verreycken H."/>
            <person name="Guiguen Y."/>
        </authorList>
    </citation>
    <scope>NUCLEOTIDE SEQUENCE [LARGE SCALE GENOMIC DNA]</scope>
    <source>
        <strain evidence="11">Up_M1</strain>
        <tissue evidence="11">Testis</tissue>
    </source>
</reference>